<comment type="similarity">
    <text evidence="1">Belongs to the peptidase C1 family.</text>
</comment>
<proteinExistence type="inferred from homology"/>
<keyword evidence="5" id="KW-0865">Zymogen</keyword>
<dbReference type="GeneID" id="106746030"/>
<dbReference type="InterPro" id="IPR000668">
    <property type="entry name" value="Peptidase_C1A_C"/>
</dbReference>
<dbReference type="Pfam" id="PF00112">
    <property type="entry name" value="Peptidase_C1"/>
    <property type="match status" value="1"/>
</dbReference>
<evidence type="ECO:0000256" key="4">
    <source>
        <dbReference type="ARBA" id="ARBA00022807"/>
    </source>
</evidence>
<dbReference type="InterPro" id="IPR000169">
    <property type="entry name" value="Pept_cys_AS"/>
</dbReference>
<dbReference type="InterPro" id="IPR025660">
    <property type="entry name" value="Pept_his_AS"/>
</dbReference>
<dbReference type="GO" id="GO:0006508">
    <property type="term" value="P:proteolysis"/>
    <property type="evidence" value="ECO:0007669"/>
    <property type="project" value="UniProtKB-KW"/>
</dbReference>
<dbReference type="SMART" id="SM00645">
    <property type="entry name" value="Pept_C1"/>
    <property type="match status" value="1"/>
</dbReference>
<keyword evidence="3" id="KW-0378">Hydrolase</keyword>
<dbReference type="Pfam" id="PF08246">
    <property type="entry name" value="Inhibitor_I29"/>
    <property type="match status" value="1"/>
</dbReference>
<dbReference type="InterPro" id="IPR038765">
    <property type="entry name" value="Papain-like_cys_pep_sf"/>
</dbReference>
<keyword evidence="2" id="KW-0645">Protease</keyword>
<keyword evidence="7" id="KW-0732">Signal</keyword>
<name>A0A6P3XHE6_DINQU</name>
<dbReference type="PANTHER" id="PTHR12411">
    <property type="entry name" value="CYSTEINE PROTEASE FAMILY C1-RELATED"/>
    <property type="match status" value="1"/>
</dbReference>
<dbReference type="Gene3D" id="3.90.70.10">
    <property type="entry name" value="Cysteine proteinases"/>
    <property type="match status" value="1"/>
</dbReference>
<evidence type="ECO:0000256" key="3">
    <source>
        <dbReference type="ARBA" id="ARBA00022801"/>
    </source>
</evidence>
<keyword evidence="4" id="KW-0788">Thiol protease</keyword>
<dbReference type="PROSITE" id="PS00639">
    <property type="entry name" value="THIOL_PROTEASE_HIS"/>
    <property type="match status" value="1"/>
</dbReference>
<accession>A0A6P3XHE6</accession>
<evidence type="ECO:0000313" key="11">
    <source>
        <dbReference type="RefSeq" id="XP_014477632.1"/>
    </source>
</evidence>
<dbReference type="RefSeq" id="XP_014477632.1">
    <property type="nucleotide sequence ID" value="XM_014622146.1"/>
</dbReference>
<reference evidence="11" key="1">
    <citation type="submission" date="2025-08" db="UniProtKB">
        <authorList>
            <consortium name="RefSeq"/>
        </authorList>
    </citation>
    <scope>IDENTIFICATION</scope>
</reference>
<feature type="signal peptide" evidence="7">
    <location>
        <begin position="1"/>
        <end position="17"/>
    </location>
</feature>
<dbReference type="PRINTS" id="PR00705">
    <property type="entry name" value="PAPAIN"/>
</dbReference>
<dbReference type="SMART" id="SM00848">
    <property type="entry name" value="Inhibitor_I29"/>
    <property type="match status" value="1"/>
</dbReference>
<dbReference type="GO" id="GO:0008234">
    <property type="term" value="F:cysteine-type peptidase activity"/>
    <property type="evidence" value="ECO:0007669"/>
    <property type="project" value="UniProtKB-KW"/>
</dbReference>
<keyword evidence="10" id="KW-1185">Reference proteome</keyword>
<dbReference type="InterPro" id="IPR013201">
    <property type="entry name" value="Prot_inhib_I29"/>
</dbReference>
<dbReference type="AlphaFoldDB" id="A0A6P3XHE6"/>
<dbReference type="PROSITE" id="PS00640">
    <property type="entry name" value="THIOL_PROTEASE_ASN"/>
    <property type="match status" value="1"/>
</dbReference>
<evidence type="ECO:0000256" key="1">
    <source>
        <dbReference type="ARBA" id="ARBA00008455"/>
    </source>
</evidence>
<dbReference type="InterPro" id="IPR039417">
    <property type="entry name" value="Peptidase_C1A_papain-like"/>
</dbReference>
<dbReference type="OrthoDB" id="10253408at2759"/>
<feature type="chain" id="PRO_5027715027" evidence="7">
    <location>
        <begin position="18"/>
        <end position="339"/>
    </location>
</feature>
<dbReference type="InterPro" id="IPR013128">
    <property type="entry name" value="Peptidase_C1A"/>
</dbReference>
<sequence>MKTAVIFLLGILGAVQAVSFFNLVTEEWNTFKATHKKFYGSKVEESFRMKIFMENWHKIAIHNRQYEMKEVPYKLGMNKYGDMLHHEFVNTLNGFNKSVSPQLRAQREPIGAMFIEPANVELPTTVDWRMHGAVTDVKDQGHCGSCWSFSTTGALEGQHFRSTGKLISLSEQNLIDCSGRYGNNGCNGGLMDQAFQYVRDNHGLDTEISYPYEAEDDKCRYNPKNSGATDTGYVDIPEGHELKLKAAVATIGPVSVAIDASAESFQFYREGVYYEPRCSSENLDHGVLVVGYGTNDNGDDYWLVKNSWGTTWGDKGYIKMARNKENHCGIATSASYPLV</sequence>
<gene>
    <name evidence="11" type="primary">LOC106746030</name>
</gene>
<dbReference type="CTD" id="36546"/>
<dbReference type="SUPFAM" id="SSF54001">
    <property type="entry name" value="Cysteine proteinases"/>
    <property type="match status" value="1"/>
</dbReference>
<evidence type="ECO:0000256" key="6">
    <source>
        <dbReference type="ARBA" id="ARBA00023157"/>
    </source>
</evidence>
<evidence type="ECO:0000256" key="7">
    <source>
        <dbReference type="SAM" id="SignalP"/>
    </source>
</evidence>
<dbReference type="InterPro" id="IPR025661">
    <property type="entry name" value="Pept_asp_AS"/>
</dbReference>
<keyword evidence="6" id="KW-1015">Disulfide bond</keyword>
<evidence type="ECO:0000259" key="8">
    <source>
        <dbReference type="SMART" id="SM00645"/>
    </source>
</evidence>
<evidence type="ECO:0000256" key="2">
    <source>
        <dbReference type="ARBA" id="ARBA00022670"/>
    </source>
</evidence>
<dbReference type="Proteomes" id="UP000515204">
    <property type="component" value="Unplaced"/>
</dbReference>
<feature type="domain" description="Peptidase C1A papain C-terminal" evidence="8">
    <location>
        <begin position="122"/>
        <end position="338"/>
    </location>
</feature>
<evidence type="ECO:0000256" key="5">
    <source>
        <dbReference type="ARBA" id="ARBA00023145"/>
    </source>
</evidence>
<protein>
    <submittedName>
        <fullName evidence="11">Cathepsin L1 isoform X1</fullName>
    </submittedName>
</protein>
<organism evidence="10 11">
    <name type="scientific">Dinoponera quadriceps</name>
    <name type="common">South American ant</name>
    <dbReference type="NCBI Taxonomy" id="609295"/>
    <lineage>
        <taxon>Eukaryota</taxon>
        <taxon>Metazoa</taxon>
        <taxon>Ecdysozoa</taxon>
        <taxon>Arthropoda</taxon>
        <taxon>Hexapoda</taxon>
        <taxon>Insecta</taxon>
        <taxon>Pterygota</taxon>
        <taxon>Neoptera</taxon>
        <taxon>Endopterygota</taxon>
        <taxon>Hymenoptera</taxon>
        <taxon>Apocrita</taxon>
        <taxon>Aculeata</taxon>
        <taxon>Formicoidea</taxon>
        <taxon>Formicidae</taxon>
        <taxon>Ponerinae</taxon>
        <taxon>Ponerini</taxon>
        <taxon>Dinoponera</taxon>
    </lineage>
</organism>
<evidence type="ECO:0000313" key="10">
    <source>
        <dbReference type="Proteomes" id="UP000515204"/>
    </source>
</evidence>
<evidence type="ECO:0000259" key="9">
    <source>
        <dbReference type="SMART" id="SM00848"/>
    </source>
</evidence>
<dbReference type="CDD" id="cd02248">
    <property type="entry name" value="Peptidase_C1A"/>
    <property type="match status" value="1"/>
</dbReference>
<dbReference type="KEGG" id="dqu:106746030"/>
<feature type="domain" description="Cathepsin propeptide inhibitor" evidence="9">
    <location>
        <begin position="28"/>
        <end position="88"/>
    </location>
</feature>
<dbReference type="PROSITE" id="PS00139">
    <property type="entry name" value="THIOL_PROTEASE_CYS"/>
    <property type="match status" value="1"/>
</dbReference>
<dbReference type="FunFam" id="3.90.70.10:FF:000006">
    <property type="entry name" value="Cathepsin S"/>
    <property type="match status" value="1"/>
</dbReference>